<evidence type="ECO:0000259" key="12">
    <source>
        <dbReference type="Pfam" id="PF00593"/>
    </source>
</evidence>
<dbReference type="GO" id="GO:0015344">
    <property type="term" value="F:siderophore uptake transmembrane transporter activity"/>
    <property type="evidence" value="ECO:0007669"/>
    <property type="project" value="TreeGrafter"/>
</dbReference>
<keyword evidence="2 10" id="KW-0813">Transport</keyword>
<dbReference type="InterPro" id="IPR036942">
    <property type="entry name" value="Beta-barrel_TonB_sf"/>
</dbReference>
<evidence type="ECO:0000256" key="1">
    <source>
        <dbReference type="ARBA" id="ARBA00004571"/>
    </source>
</evidence>
<evidence type="ECO:0000256" key="5">
    <source>
        <dbReference type="ARBA" id="ARBA00022729"/>
    </source>
</evidence>
<dbReference type="Gene3D" id="2.40.170.20">
    <property type="entry name" value="TonB-dependent receptor, beta-barrel domain"/>
    <property type="match status" value="1"/>
</dbReference>
<dbReference type="EMBL" id="LNAL01000005">
    <property type="protein sequence ID" value="KUG09159.1"/>
    <property type="molecule type" value="Genomic_DNA"/>
</dbReference>
<evidence type="ECO:0000256" key="9">
    <source>
        <dbReference type="ARBA" id="ARBA00023237"/>
    </source>
</evidence>
<dbReference type="OrthoDB" id="9812892at2"/>
<comment type="subcellular location">
    <subcellularLocation>
        <location evidence="1 10">Cell outer membrane</location>
        <topology evidence="1 10">Multi-pass membrane protein</topology>
    </subcellularLocation>
</comment>
<dbReference type="RefSeq" id="WP_059068710.1">
    <property type="nucleotide sequence ID" value="NZ_LNAL01000005.1"/>
</dbReference>
<dbReference type="PANTHER" id="PTHR30069">
    <property type="entry name" value="TONB-DEPENDENT OUTER MEMBRANE RECEPTOR"/>
    <property type="match status" value="1"/>
</dbReference>
<name>A0A9X0HND5_SOLP1</name>
<feature type="domain" description="TonB-dependent receptor plug" evidence="13">
    <location>
        <begin position="125"/>
        <end position="226"/>
    </location>
</feature>
<dbReference type="Pfam" id="PF13620">
    <property type="entry name" value="CarboxypepD_reg"/>
    <property type="match status" value="1"/>
</dbReference>
<dbReference type="SUPFAM" id="SSF56935">
    <property type="entry name" value="Porins"/>
    <property type="match status" value="1"/>
</dbReference>
<comment type="similarity">
    <text evidence="10 11">Belongs to the TonB-dependent receptor family.</text>
</comment>
<dbReference type="Gene3D" id="2.170.130.10">
    <property type="entry name" value="TonB-dependent receptor, plug domain"/>
    <property type="match status" value="1"/>
</dbReference>
<dbReference type="Pfam" id="PF00593">
    <property type="entry name" value="TonB_dep_Rec_b-barrel"/>
    <property type="match status" value="1"/>
</dbReference>
<sequence length="777" mass="85452">MQIRKNLLLVVLYTYSIVASAQNLGLVRGTLKDKFGAVVPSLTVRLEGTPLGAVTDAAGGFAIRNVPPASYTLVVTGIGYKPLQRTVAVAAGQETVVALTVEEASVDIAGVTVVGRSAVQETNRQAFNVTAVDAKQLYNTTLDLAGALDRVAGIRVRESGGVGSNFNLSLNGFSGNHVRYFIDGIPMDGFGSSFQINNIPINAAERIEVYKGVVPIWLGSDALGGAINIVTGNRQRNYVDASYSFGSFNTHRSVVNAAATSRSGLTAQISAFQNYSDNNYRVKVDAADINTGAYEPGKRVRRFHDTYHNETLIANVGVVDKRFADKLLLGVTVGKNYKEIQTGARMVSVFGGWHRRGNILMPTLKYKKENLVKGLDVTLNANYNLGSEQNIDTMNVRYDWLGNYKRIGTSGERSRSLYKYRNNNGLATAMLNYRLGEHHALALSNVFNTFNRKGADALNPAVVDQPLKTQKNVLGLGYSYNVSDDWSASVFGKHITQHNVVGAGAGKATTNKLGYGVAATYFVRPELQLKGSYELTNRMPEAQEIFGDVENQEGNPGLRPEKSNNVNLGLSYNYAIGPDDRLLVTANAVYRHSSNFIYNRLNNNQSRLVADNREGVRTVGADAEVRYSHKTRFSAGATLTYQYLQNMQRYEPGYTGVSPVYHDQLPNIPYLFGNADASFLLPEFGGSGNSLSMGYNLQYVHEFYLYWPSRGGDKLNISQQLSHDLNVVYSLKNGRYNLGLEGRNLANALLYDNFSLQKPGRAFYVNFRCFFNKTTNR</sequence>
<dbReference type="GO" id="GO:0030246">
    <property type="term" value="F:carbohydrate binding"/>
    <property type="evidence" value="ECO:0007669"/>
    <property type="project" value="InterPro"/>
</dbReference>
<keyword evidence="15" id="KW-1185">Reference proteome</keyword>
<dbReference type="AlphaFoldDB" id="A0A9X0HND5"/>
<gene>
    <name evidence="14" type="ORF">ASU33_20295</name>
</gene>
<dbReference type="Proteomes" id="UP000054223">
    <property type="component" value="Unassembled WGS sequence"/>
</dbReference>
<feature type="domain" description="TonB-dependent receptor-like beta-barrel" evidence="12">
    <location>
        <begin position="371"/>
        <end position="745"/>
    </location>
</feature>
<evidence type="ECO:0000256" key="3">
    <source>
        <dbReference type="ARBA" id="ARBA00022452"/>
    </source>
</evidence>
<evidence type="ECO:0000256" key="8">
    <source>
        <dbReference type="ARBA" id="ARBA00023170"/>
    </source>
</evidence>
<protein>
    <submittedName>
        <fullName evidence="14">Energy transducer TonB</fullName>
    </submittedName>
</protein>
<evidence type="ECO:0000313" key="14">
    <source>
        <dbReference type="EMBL" id="KUG09159.1"/>
    </source>
</evidence>
<dbReference type="PROSITE" id="PS52016">
    <property type="entry name" value="TONB_DEPENDENT_REC_3"/>
    <property type="match status" value="1"/>
</dbReference>
<comment type="caution">
    <text evidence="14">The sequence shown here is derived from an EMBL/GenBank/DDBJ whole genome shotgun (WGS) entry which is preliminary data.</text>
</comment>
<evidence type="ECO:0000256" key="4">
    <source>
        <dbReference type="ARBA" id="ARBA00022692"/>
    </source>
</evidence>
<evidence type="ECO:0000256" key="7">
    <source>
        <dbReference type="ARBA" id="ARBA00023136"/>
    </source>
</evidence>
<evidence type="ECO:0000256" key="11">
    <source>
        <dbReference type="RuleBase" id="RU003357"/>
    </source>
</evidence>
<keyword evidence="8" id="KW-0675">Receptor</keyword>
<evidence type="ECO:0000259" key="13">
    <source>
        <dbReference type="Pfam" id="PF07715"/>
    </source>
</evidence>
<keyword evidence="6 11" id="KW-0798">TonB box</keyword>
<evidence type="ECO:0000313" key="15">
    <source>
        <dbReference type="Proteomes" id="UP000054223"/>
    </source>
</evidence>
<keyword evidence="7 10" id="KW-0472">Membrane</keyword>
<proteinExistence type="inferred from homology"/>
<keyword evidence="4 10" id="KW-0812">Transmembrane</keyword>
<dbReference type="InterPro" id="IPR037066">
    <property type="entry name" value="Plug_dom_sf"/>
</dbReference>
<keyword evidence="5" id="KW-0732">Signal</keyword>
<dbReference type="Pfam" id="PF07715">
    <property type="entry name" value="Plug"/>
    <property type="match status" value="1"/>
</dbReference>
<dbReference type="InterPro" id="IPR039426">
    <property type="entry name" value="TonB-dep_rcpt-like"/>
</dbReference>
<keyword evidence="3 10" id="KW-1134">Transmembrane beta strand</keyword>
<dbReference type="GO" id="GO:0044718">
    <property type="term" value="P:siderophore transmembrane transport"/>
    <property type="evidence" value="ECO:0007669"/>
    <property type="project" value="TreeGrafter"/>
</dbReference>
<dbReference type="SUPFAM" id="SSF49452">
    <property type="entry name" value="Starch-binding domain-like"/>
    <property type="match status" value="1"/>
</dbReference>
<dbReference type="InterPro" id="IPR012910">
    <property type="entry name" value="Plug_dom"/>
</dbReference>
<dbReference type="GO" id="GO:0009279">
    <property type="term" value="C:cell outer membrane"/>
    <property type="evidence" value="ECO:0007669"/>
    <property type="project" value="UniProtKB-SubCell"/>
</dbReference>
<keyword evidence="9 10" id="KW-0998">Cell outer membrane</keyword>
<dbReference type="PANTHER" id="PTHR30069:SF29">
    <property type="entry name" value="HEMOGLOBIN AND HEMOGLOBIN-HAPTOGLOBIN-BINDING PROTEIN 1-RELATED"/>
    <property type="match status" value="1"/>
</dbReference>
<dbReference type="InterPro" id="IPR000531">
    <property type="entry name" value="Beta-barrel_TonB"/>
</dbReference>
<accession>A0A9X0HND5</accession>
<dbReference type="Gene3D" id="2.60.40.1120">
    <property type="entry name" value="Carboxypeptidase-like, regulatory domain"/>
    <property type="match status" value="1"/>
</dbReference>
<organism evidence="14 15">
    <name type="scientific">Solirubrum puertoriconensis</name>
    <dbReference type="NCBI Taxonomy" id="1751427"/>
    <lineage>
        <taxon>Bacteria</taxon>
        <taxon>Pseudomonadati</taxon>
        <taxon>Bacteroidota</taxon>
        <taxon>Cytophagia</taxon>
        <taxon>Cytophagales</taxon>
    </lineage>
</organism>
<dbReference type="InterPro" id="IPR013784">
    <property type="entry name" value="Carb-bd-like_fold"/>
</dbReference>
<evidence type="ECO:0000256" key="2">
    <source>
        <dbReference type="ARBA" id="ARBA00022448"/>
    </source>
</evidence>
<evidence type="ECO:0000256" key="6">
    <source>
        <dbReference type="ARBA" id="ARBA00023077"/>
    </source>
</evidence>
<reference evidence="14 15" key="1">
    <citation type="submission" date="2015-11" db="EMBL/GenBank/DDBJ databases">
        <title>Solirubrum puertoriconensis gen. nov. an environmental bacteria isolated in Puerto Rico.</title>
        <authorList>
            <person name="Cuebas-Irizarry M.F."/>
            <person name="Montalvo-Rodriguez R."/>
        </authorList>
    </citation>
    <scope>NUCLEOTIDE SEQUENCE [LARGE SCALE GENOMIC DNA]</scope>
    <source>
        <strain evidence="14 15">MC1A</strain>
    </source>
</reference>
<evidence type="ECO:0000256" key="10">
    <source>
        <dbReference type="PROSITE-ProRule" id="PRU01360"/>
    </source>
</evidence>